<keyword evidence="3" id="KW-0813">Transport</keyword>
<sequence length="1587" mass="170031">MAHFVSSRGSQDFDSFQHQLLRREPVQDGIAEDEQELLSDDADMGASTASISASLASRRKKDVHLGPVPDEPSRPASVYSRRNSPDLPEAGPSRPRSVVSAAAATSAASSSSGQIESHDYFSHPSTTKDTHASDRSETASHSNRVSSYHVDLKSGHISGDPFSASSSSNTSAYDARRSDLTASHHSSDDPYTQPSSGAHSTSTIRPRRPHKGVSFSDKKAGPGEEGHHGHHHHSSRRRPARSNSGFQDPALGANGHLPRTKSLGMISPAEMAPRKLGTWDGVFMPVSLNILGIILFLRFGFILGQAGLLGSLFLLVLSYGIDTLTAMSLNAISTNGQVRGGGAYYLISRSLGPEFGGSIGLIFFAGQALNAAMNVLGFVETLTDAFGESRGPSGVLPEGPWYSFFYGSVVLLLSAIVCLVGSKLFARATLALALILGVSIISIPVSSFTVQPFIDDDRGAYYTGWSLETLRGNLFPKFTSGAAGSSTGPDPENWQSVFGVLFPAVTGILAGASMSGDLRKPSKSIPKGTNWSLVFTFIVYFLSFVVFAGTIERESFYTDVGIVSDVALSPQVITFGALASTAFSALMGVMACGKVLQAIARDNLLPVLDLFAQGTELSDTPIYAVLVTYVICQLILFVDSVNTIAQLVTMTTLLTFGTLCFATCALKAGGAPSFRPSFKYWNIWTAAGGAISCFGAMFFTDPAAALACIVFAVLLFVVIHFFSPPKPWGDVTRNITYHFVRKYLLRLDERKGHVKYWRPQILLLANNPRSEWNLIIFCNSLKKGALYVLGHVLKGEFTECLQELRKQQVAWLKLVDITGIKSFVDVVIAKDEREGARNLILSCGLGGMRPNIVVMGYPSDMRHPAKIAREEARAAAASSSSVSSAAGNGRGPGNGHRSDGSEITIRGMAWPSRPHRTVDIGSLPTDVARKETPIKPTTYVGIMEDSLALNKALAIAYGFDLMQMPNPDLQPSNVERGAGGREKGKSEQYIDLWPIQIASPDADESHAWDTYTMVLQLGTILSFTSTWKAHKLRVSVFVEQPAEMEEERKRIRALLDNLRIPASLRVFCLADQSVTTYQTIVHGRSVAAQEVDDALRGDPWWEALKELRRDDERRAKAALKRRSQATSPAKAIPAPGPQAGAASTGGPGGEAVPIDASRKQTKREQRLFGVSLPAEHLAFHKQNIRLGLAHPRARRDGEDGDSSDDDSDYEDELALLSEDDDWLTPPGPGRRGLAIRRASTSEHDGKDRVKTHRPRAYSIGGSAGLPDDPISGATGGGGSGASRPLLGSSASSADTANYGSLSSSQRTATPATVRAASNGAFGTSYASTDSSSTPRASVPNYELQTSPLHRLSNDVAEGEDEGASTLKASDRQRMQQKLKEADLEASTDKGDASGRGGLRPNMEQGFSSTSSRNSMLSDTASIISSDGGGSSGSSSGAEYDSKGRLLASQVKKSARKASASSMHGRSRSEEATSNTHLMPPQRRTRPGRAQQRTPSGKVASMYSTDLPAVSFNELPNKAQYLILNELIRINSSESTGVVLTALPAPEPGTSLDELKSLRYLEQLESLFAGGPPVMGVHAKTLTMTMSL</sequence>
<dbReference type="InterPro" id="IPR004841">
    <property type="entry name" value="AA-permease/SLC12A_dom"/>
</dbReference>
<feature type="compositionally biased region" description="Basic residues" evidence="7">
    <location>
        <begin position="228"/>
        <end position="240"/>
    </location>
</feature>
<accession>A0A317XIN4</accession>
<feature type="region of interest" description="Disordered" evidence="7">
    <location>
        <begin position="878"/>
        <end position="902"/>
    </location>
</feature>
<evidence type="ECO:0000259" key="10">
    <source>
        <dbReference type="Pfam" id="PF03522"/>
    </source>
</evidence>
<evidence type="ECO:0000256" key="8">
    <source>
        <dbReference type="SAM" id="Phobius"/>
    </source>
</evidence>
<feature type="compositionally biased region" description="Low complexity" evidence="7">
    <location>
        <begin position="92"/>
        <end position="112"/>
    </location>
</feature>
<dbReference type="Gene3D" id="1.20.1740.10">
    <property type="entry name" value="Amino acid/polyamine transporter I"/>
    <property type="match status" value="1"/>
</dbReference>
<dbReference type="GO" id="GO:0034486">
    <property type="term" value="P:vacuolar transmembrane transport"/>
    <property type="evidence" value="ECO:0007669"/>
    <property type="project" value="TreeGrafter"/>
</dbReference>
<evidence type="ECO:0000256" key="4">
    <source>
        <dbReference type="ARBA" id="ARBA00022692"/>
    </source>
</evidence>
<dbReference type="GO" id="GO:0055064">
    <property type="term" value="P:chloride ion homeostasis"/>
    <property type="evidence" value="ECO:0007669"/>
    <property type="project" value="TreeGrafter"/>
</dbReference>
<protein>
    <recommendedName>
        <fullName evidence="13">Amino acid permease/ SLC12A domain-containing protein</fullName>
    </recommendedName>
</protein>
<feature type="compositionally biased region" description="Low complexity" evidence="7">
    <location>
        <begin position="1447"/>
        <end position="1461"/>
    </location>
</feature>
<evidence type="ECO:0000256" key="7">
    <source>
        <dbReference type="SAM" id="MobiDB-lite"/>
    </source>
</evidence>
<comment type="similarity">
    <text evidence="2">Belongs to the SLC12A transporter family.</text>
</comment>
<feature type="compositionally biased region" description="Basic and acidic residues" evidence="7">
    <location>
        <begin position="1368"/>
        <end position="1392"/>
    </location>
</feature>
<evidence type="ECO:0000256" key="2">
    <source>
        <dbReference type="ARBA" id="ARBA00010593"/>
    </source>
</evidence>
<feature type="compositionally biased region" description="Low complexity" evidence="7">
    <location>
        <begin position="163"/>
        <end position="172"/>
    </location>
</feature>
<feature type="domain" description="Amino acid permease/ SLC12A" evidence="9">
    <location>
        <begin position="282"/>
        <end position="762"/>
    </location>
</feature>
<comment type="subcellular location">
    <subcellularLocation>
        <location evidence="1">Membrane</location>
        <topology evidence="1">Multi-pass membrane protein</topology>
    </subcellularLocation>
</comment>
<evidence type="ECO:0000256" key="6">
    <source>
        <dbReference type="ARBA" id="ARBA00023136"/>
    </source>
</evidence>
<name>A0A317XIN4_9BASI</name>
<feature type="compositionally biased region" description="Polar residues" evidence="7">
    <location>
        <begin position="1320"/>
        <end position="1335"/>
    </location>
</feature>
<reference evidence="11 12" key="1">
    <citation type="journal article" date="2018" name="Mol. Biol. Evol.">
        <title>Broad Genomic Sampling Reveals a Smut Pathogenic Ancestry of the Fungal Clade Ustilaginomycotina.</title>
        <authorList>
            <person name="Kijpornyongpan T."/>
            <person name="Mondo S.J."/>
            <person name="Barry K."/>
            <person name="Sandor L."/>
            <person name="Lee J."/>
            <person name="Lipzen A."/>
            <person name="Pangilinan J."/>
            <person name="LaButti K."/>
            <person name="Hainaut M."/>
            <person name="Henrissat B."/>
            <person name="Grigoriev I.V."/>
            <person name="Spatafora J.W."/>
            <person name="Aime M.C."/>
        </authorList>
    </citation>
    <scope>NUCLEOTIDE SEQUENCE [LARGE SCALE GENOMIC DNA]</scope>
    <source>
        <strain evidence="11 12">MCA 3645</strain>
    </source>
</reference>
<dbReference type="PANTHER" id="PTHR11827">
    <property type="entry name" value="SOLUTE CARRIER FAMILY 12, CATION COTRANSPORTERS"/>
    <property type="match status" value="1"/>
</dbReference>
<feature type="region of interest" description="Disordered" evidence="7">
    <location>
        <begin position="1"/>
        <end position="259"/>
    </location>
</feature>
<evidence type="ECO:0008006" key="13">
    <source>
        <dbReference type="Google" id="ProtNLM"/>
    </source>
</evidence>
<feature type="compositionally biased region" description="Low complexity" evidence="7">
    <location>
        <begin position="1281"/>
        <end position="1293"/>
    </location>
</feature>
<dbReference type="FunFam" id="1.20.1740.10:FF:000013">
    <property type="entry name" value="Solute carrier family 12 member"/>
    <property type="match status" value="1"/>
</dbReference>
<keyword evidence="6 8" id="KW-0472">Membrane</keyword>
<evidence type="ECO:0000256" key="3">
    <source>
        <dbReference type="ARBA" id="ARBA00022448"/>
    </source>
</evidence>
<feature type="region of interest" description="Disordered" evidence="7">
    <location>
        <begin position="1115"/>
        <end position="1163"/>
    </location>
</feature>
<dbReference type="GO" id="GO:0055075">
    <property type="term" value="P:potassium ion homeostasis"/>
    <property type="evidence" value="ECO:0007669"/>
    <property type="project" value="TreeGrafter"/>
</dbReference>
<dbReference type="EMBL" id="KZ819200">
    <property type="protein sequence ID" value="PWY98075.1"/>
    <property type="molecule type" value="Genomic_DNA"/>
</dbReference>
<dbReference type="OrthoDB" id="2020542at2759"/>
<feature type="transmembrane region" description="Helical" evidence="8">
    <location>
        <begin position="359"/>
        <end position="379"/>
    </location>
</feature>
<proteinExistence type="inferred from homology"/>
<dbReference type="Pfam" id="PF03522">
    <property type="entry name" value="SLC12"/>
    <property type="match status" value="1"/>
</dbReference>
<feature type="compositionally biased region" description="Low complexity" evidence="7">
    <location>
        <begin position="1128"/>
        <end position="1142"/>
    </location>
</feature>
<feature type="transmembrane region" description="Helical" evidence="8">
    <location>
        <begin position="308"/>
        <end position="329"/>
    </location>
</feature>
<feature type="compositionally biased region" description="Polar residues" evidence="7">
    <location>
        <begin position="180"/>
        <end position="204"/>
    </location>
</feature>
<evidence type="ECO:0000313" key="11">
    <source>
        <dbReference type="EMBL" id="PWY98075.1"/>
    </source>
</evidence>
<organism evidence="11 12">
    <name type="scientific">Testicularia cyperi</name>
    <dbReference type="NCBI Taxonomy" id="1882483"/>
    <lineage>
        <taxon>Eukaryota</taxon>
        <taxon>Fungi</taxon>
        <taxon>Dikarya</taxon>
        <taxon>Basidiomycota</taxon>
        <taxon>Ustilaginomycotina</taxon>
        <taxon>Ustilaginomycetes</taxon>
        <taxon>Ustilaginales</taxon>
        <taxon>Anthracoideaceae</taxon>
        <taxon>Testicularia</taxon>
    </lineage>
</organism>
<evidence type="ECO:0000313" key="12">
    <source>
        <dbReference type="Proteomes" id="UP000246740"/>
    </source>
</evidence>
<feature type="region of interest" description="Disordered" evidence="7">
    <location>
        <begin position="1189"/>
        <end position="1498"/>
    </location>
</feature>
<feature type="compositionally biased region" description="Basic and acidic residues" evidence="7">
    <location>
        <begin position="216"/>
        <end position="227"/>
    </location>
</feature>
<dbReference type="GO" id="GO:0015379">
    <property type="term" value="F:potassium:chloride symporter activity"/>
    <property type="evidence" value="ECO:0007669"/>
    <property type="project" value="TreeGrafter"/>
</dbReference>
<dbReference type="Pfam" id="PF00324">
    <property type="entry name" value="AA_permease"/>
    <property type="match status" value="1"/>
</dbReference>
<keyword evidence="4 8" id="KW-0812">Transmembrane</keyword>
<evidence type="ECO:0000259" key="9">
    <source>
        <dbReference type="Pfam" id="PF00324"/>
    </source>
</evidence>
<dbReference type="InterPro" id="IPR004842">
    <property type="entry name" value="SLC12A_fam"/>
</dbReference>
<feature type="transmembrane region" description="Helical" evidence="8">
    <location>
        <begin position="432"/>
        <end position="454"/>
    </location>
</feature>
<feature type="compositionally biased region" description="Acidic residues" evidence="7">
    <location>
        <begin position="1198"/>
        <end position="1222"/>
    </location>
</feature>
<keyword evidence="5 8" id="KW-1133">Transmembrane helix</keyword>
<evidence type="ECO:0000256" key="1">
    <source>
        <dbReference type="ARBA" id="ARBA00004141"/>
    </source>
</evidence>
<feature type="compositionally biased region" description="Basic and acidic residues" evidence="7">
    <location>
        <begin position="1239"/>
        <end position="1248"/>
    </location>
</feature>
<feature type="compositionally biased region" description="Acidic residues" evidence="7">
    <location>
        <begin position="30"/>
        <end position="43"/>
    </location>
</feature>
<dbReference type="FunCoup" id="A0A317XIN4">
    <property type="interactions" value="47"/>
</dbReference>
<dbReference type="Proteomes" id="UP000246740">
    <property type="component" value="Unassembled WGS sequence"/>
</dbReference>
<dbReference type="InParanoid" id="A0A317XIN4"/>
<feature type="transmembrane region" description="Helical" evidence="8">
    <location>
        <begin position="571"/>
        <end position="596"/>
    </location>
</feature>
<evidence type="ECO:0000256" key="5">
    <source>
        <dbReference type="ARBA" id="ARBA00022989"/>
    </source>
</evidence>
<feature type="domain" description="SLC12A transporter C-terminal" evidence="10">
    <location>
        <begin position="774"/>
        <end position="862"/>
    </location>
</feature>
<feature type="compositionally biased region" description="Polar residues" evidence="7">
    <location>
        <begin position="1294"/>
        <end position="1310"/>
    </location>
</feature>
<dbReference type="GO" id="GO:0005774">
    <property type="term" value="C:vacuolar membrane"/>
    <property type="evidence" value="ECO:0007669"/>
    <property type="project" value="TreeGrafter"/>
</dbReference>
<feature type="compositionally biased region" description="Polar residues" evidence="7">
    <location>
        <begin position="7"/>
        <end position="18"/>
    </location>
</feature>
<feature type="transmembrane region" description="Helical" evidence="8">
    <location>
        <begin position="678"/>
        <end position="698"/>
    </location>
</feature>
<feature type="transmembrane region" description="Helical" evidence="8">
    <location>
        <begin position="533"/>
        <end position="551"/>
    </location>
</feature>
<keyword evidence="12" id="KW-1185">Reference proteome</keyword>
<feature type="compositionally biased region" description="Low complexity" evidence="7">
    <location>
        <begin position="46"/>
        <end position="56"/>
    </location>
</feature>
<dbReference type="STRING" id="1882483.A0A317XIN4"/>
<gene>
    <name evidence="11" type="ORF">BCV70DRAFT_40502</name>
</gene>
<dbReference type="InterPro" id="IPR018491">
    <property type="entry name" value="SLC12_C"/>
</dbReference>
<feature type="compositionally biased region" description="Polar residues" evidence="7">
    <location>
        <begin position="1404"/>
        <end position="1416"/>
    </location>
</feature>
<feature type="compositionally biased region" description="Basic and acidic residues" evidence="7">
    <location>
        <begin position="116"/>
        <end position="138"/>
    </location>
</feature>
<feature type="transmembrane region" description="Helical" evidence="8">
    <location>
        <begin position="644"/>
        <end position="666"/>
    </location>
</feature>
<dbReference type="GO" id="GO:0006884">
    <property type="term" value="P:cell volume homeostasis"/>
    <property type="evidence" value="ECO:0007669"/>
    <property type="project" value="TreeGrafter"/>
</dbReference>
<feature type="transmembrane region" description="Helical" evidence="8">
    <location>
        <begin position="399"/>
        <end position="420"/>
    </location>
</feature>
<feature type="transmembrane region" description="Helical" evidence="8">
    <location>
        <begin position="494"/>
        <end position="512"/>
    </location>
</feature>
<feature type="transmembrane region" description="Helical" evidence="8">
    <location>
        <begin position="704"/>
        <end position="723"/>
    </location>
</feature>
<dbReference type="PANTHER" id="PTHR11827:SF72">
    <property type="entry name" value="GH08340P"/>
    <property type="match status" value="1"/>
</dbReference>